<dbReference type="AlphaFoldDB" id="A0A0L0CHQ8"/>
<reference evidence="3 4" key="1">
    <citation type="journal article" date="2015" name="Nat. Commun.">
        <title>Lucilia cuprina genome unlocks parasitic fly biology to underpin future interventions.</title>
        <authorList>
            <person name="Anstead C.A."/>
            <person name="Korhonen P.K."/>
            <person name="Young N.D."/>
            <person name="Hall R.S."/>
            <person name="Jex A.R."/>
            <person name="Murali S.C."/>
            <person name="Hughes D.S."/>
            <person name="Lee S.F."/>
            <person name="Perry T."/>
            <person name="Stroehlein A.J."/>
            <person name="Ansell B.R."/>
            <person name="Breugelmans B."/>
            <person name="Hofmann A."/>
            <person name="Qu J."/>
            <person name="Dugan S."/>
            <person name="Lee S.L."/>
            <person name="Chao H."/>
            <person name="Dinh H."/>
            <person name="Han Y."/>
            <person name="Doddapaneni H.V."/>
            <person name="Worley K.C."/>
            <person name="Muzny D.M."/>
            <person name="Ioannidis P."/>
            <person name="Waterhouse R.M."/>
            <person name="Zdobnov E.M."/>
            <person name="James P.J."/>
            <person name="Bagnall N.H."/>
            <person name="Kotze A.C."/>
            <person name="Gibbs R.A."/>
            <person name="Richards S."/>
            <person name="Batterham P."/>
            <person name="Gasser R.B."/>
        </authorList>
    </citation>
    <scope>NUCLEOTIDE SEQUENCE [LARGE SCALE GENOMIC DNA]</scope>
    <source>
        <strain evidence="3 4">LS</strain>
        <tissue evidence="3">Full body</tissue>
    </source>
</reference>
<dbReference type="STRING" id="7375.A0A0L0CHQ8"/>
<feature type="region of interest" description="Disordered" evidence="1">
    <location>
        <begin position="829"/>
        <end position="896"/>
    </location>
</feature>
<feature type="compositionally biased region" description="Polar residues" evidence="1">
    <location>
        <begin position="550"/>
        <end position="570"/>
    </location>
</feature>
<feature type="compositionally biased region" description="Low complexity" evidence="1">
    <location>
        <begin position="918"/>
        <end position="927"/>
    </location>
</feature>
<sequence>MQFIGFVLILISGTAIASTHVNVSFTQHSSSGSTELQNDHVELKPSDSFEQFNNNDQNRRFARIQVNDKKANVDIKNNPKVVLSAQTNHESTADYRSEHAQSEGASGYFRSKEQNQQRGFYISNHGNSNGQFRNISPQDKQNMEFERYIQNYHSGPTVETVYESGKPEMQHTLSTSGDHEGKQRVSKFERLVAPSTKPESVQSASDDIKPIVNHQPVTSSHTASVSSTSSSTSPSLSPSVPSVAVSSTNGNSFKVNLNQKPSLVGKDGFNFDLSYNKPNYNDPNFKYNEGNSDAHFYNQFPPTVEEPQGSYGQYYGNIYNRQQVSDGYNPVEQRPVVTKTIQIAQPAIKAKKYEVRHPAIQKEFYDIEERVVIKPAGTVVVELERPSAKILKEETTLPLGHPHPAVASAYTSNRNTPTFSNIIYSNAGSSSNHPNNQYTPQQNYNNDNMPDHHLSSGSTVQSSPTYDQNSKDIISEAKQNKPYNSDNRFPAPTTAALPKPHNREIVVVTDGHGNQRQMTTDQFTYSRDETDQAPSRPAYNHRSSFAYDNGRTSGQSNISPQRSGFQANLDNRNGFTFDAEYINNSGNTNLRNENKPARLQEASARVIEQKQQPQPIIKHEHKIVLSPSQHNIYLSRNQEVPQTKFIEETAQVREIKPHLQKHRPGVVYATANHAPEVKYVQRSEYQPQSRASSQVVQHRNLAQINLSDGPVNRVQYSAPYAQMRLNSDEEQYNNQHKHKDQTHTQKVVAYGKKSEKLVAEDKSIKDEKKTSMENVMEKDAPQAHIEIKIPHSSHDSNKAIVVNSKIRPMMMDDDSDQTHHSKLEISVANKGESQKHYQQQTSKNEVDSSDQKDIDDNKNDSDIDSEHLSNLRTKPDCDQSSKIDKKGNYEVSSDYNNSKQQKFMRIVEGSNSASTQTSNEASSSIESEAVKPNNQHQNVEENTKSTVGHMSPPGSRVIAATPPLKESTPSESFHKRRIVVNHPFKTVREVVEHEPYTNYHEVQVSEPASPALYHSANYYQPHGSFRQSSN</sequence>
<feature type="compositionally biased region" description="Polar residues" evidence="1">
    <location>
        <begin position="421"/>
        <end position="431"/>
    </location>
</feature>
<evidence type="ECO:0000256" key="1">
    <source>
        <dbReference type="SAM" id="MobiDB-lite"/>
    </source>
</evidence>
<accession>A0A0L0CHQ8</accession>
<protein>
    <submittedName>
        <fullName evidence="3">Uncharacterized protein</fullName>
    </submittedName>
</protein>
<feature type="chain" id="PRO_5005536103" evidence="2">
    <location>
        <begin position="18"/>
        <end position="1030"/>
    </location>
</feature>
<feature type="region of interest" description="Disordered" evidence="1">
    <location>
        <begin position="421"/>
        <end position="468"/>
    </location>
</feature>
<proteinExistence type="predicted"/>
<keyword evidence="2" id="KW-0732">Signal</keyword>
<feature type="region of interest" description="Disordered" evidence="1">
    <location>
        <begin position="909"/>
        <end position="972"/>
    </location>
</feature>
<dbReference type="EMBL" id="JRES01000364">
    <property type="protein sequence ID" value="KNC31918.1"/>
    <property type="molecule type" value="Genomic_DNA"/>
</dbReference>
<evidence type="ECO:0000256" key="2">
    <source>
        <dbReference type="SAM" id="SignalP"/>
    </source>
</evidence>
<feature type="compositionally biased region" description="Basic and acidic residues" evidence="1">
    <location>
        <begin position="844"/>
        <end position="888"/>
    </location>
</feature>
<evidence type="ECO:0000313" key="4">
    <source>
        <dbReference type="Proteomes" id="UP000037069"/>
    </source>
</evidence>
<gene>
    <name evidence="3" type="ORF">FF38_13253</name>
</gene>
<feature type="region of interest" description="Disordered" evidence="1">
    <location>
        <begin position="759"/>
        <end position="780"/>
    </location>
</feature>
<keyword evidence="4" id="KW-1185">Reference proteome</keyword>
<dbReference type="OMA" id="NYHQIQV"/>
<feature type="signal peptide" evidence="2">
    <location>
        <begin position="1"/>
        <end position="17"/>
    </location>
</feature>
<dbReference type="Proteomes" id="UP000037069">
    <property type="component" value="Unassembled WGS sequence"/>
</dbReference>
<feature type="compositionally biased region" description="Polar residues" evidence="1">
    <location>
        <begin position="455"/>
        <end position="468"/>
    </location>
</feature>
<feature type="region of interest" description="Disordered" evidence="1">
    <location>
        <begin position="478"/>
        <end position="497"/>
    </location>
</feature>
<evidence type="ECO:0000313" key="3">
    <source>
        <dbReference type="EMBL" id="KNC31918.1"/>
    </source>
</evidence>
<dbReference type="OrthoDB" id="6630845at2759"/>
<organism evidence="3 4">
    <name type="scientific">Lucilia cuprina</name>
    <name type="common">Green bottle fly</name>
    <name type="synonym">Australian sheep blowfly</name>
    <dbReference type="NCBI Taxonomy" id="7375"/>
    <lineage>
        <taxon>Eukaryota</taxon>
        <taxon>Metazoa</taxon>
        <taxon>Ecdysozoa</taxon>
        <taxon>Arthropoda</taxon>
        <taxon>Hexapoda</taxon>
        <taxon>Insecta</taxon>
        <taxon>Pterygota</taxon>
        <taxon>Neoptera</taxon>
        <taxon>Endopterygota</taxon>
        <taxon>Diptera</taxon>
        <taxon>Brachycera</taxon>
        <taxon>Muscomorpha</taxon>
        <taxon>Oestroidea</taxon>
        <taxon>Calliphoridae</taxon>
        <taxon>Luciliinae</taxon>
        <taxon>Lucilia</taxon>
    </lineage>
</organism>
<feature type="compositionally biased region" description="Low complexity" evidence="1">
    <location>
        <begin position="432"/>
        <end position="448"/>
    </location>
</feature>
<name>A0A0L0CHQ8_LUCCU</name>
<comment type="caution">
    <text evidence="3">The sequence shown here is derived from an EMBL/GenBank/DDBJ whole genome shotgun (WGS) entry which is preliminary data.</text>
</comment>
<feature type="region of interest" description="Disordered" evidence="1">
    <location>
        <begin position="517"/>
        <end position="570"/>
    </location>
</feature>
<feature type="region of interest" description="Disordered" evidence="1">
    <location>
        <begin position="216"/>
        <end position="248"/>
    </location>
</feature>